<dbReference type="PANTHER" id="PTHR43546">
    <property type="entry name" value="UPF0173 METAL-DEPENDENT HYDROLASE MJ1163-RELATED"/>
    <property type="match status" value="1"/>
</dbReference>
<keyword evidence="1" id="KW-0378">Hydrolase</keyword>
<comment type="caution">
    <text evidence="3">The sequence shown here is derived from an EMBL/GenBank/DDBJ whole genome shotgun (WGS) entry which is preliminary data.</text>
</comment>
<reference evidence="3" key="1">
    <citation type="journal article" date="2014" name="Int. J. Syst. Evol. Microbiol.">
        <title>Complete genome sequence of Corynebacterium casei LMG S-19264T (=DSM 44701T), isolated from a smear-ripened cheese.</title>
        <authorList>
            <consortium name="US DOE Joint Genome Institute (JGI-PGF)"/>
            <person name="Walter F."/>
            <person name="Albersmeier A."/>
            <person name="Kalinowski J."/>
            <person name="Ruckert C."/>
        </authorList>
    </citation>
    <scope>NUCLEOTIDE SEQUENCE</scope>
    <source>
        <strain evidence="3">JCM 13064</strain>
    </source>
</reference>
<evidence type="ECO:0000259" key="2">
    <source>
        <dbReference type="Pfam" id="PF12706"/>
    </source>
</evidence>
<accession>A0A917R8J5</accession>
<keyword evidence="4" id="KW-1185">Reference proteome</keyword>
<organism evidence="3 4">
    <name type="scientific">Sphaerisporangium melleum</name>
    <dbReference type="NCBI Taxonomy" id="321316"/>
    <lineage>
        <taxon>Bacteria</taxon>
        <taxon>Bacillati</taxon>
        <taxon>Actinomycetota</taxon>
        <taxon>Actinomycetes</taxon>
        <taxon>Streptosporangiales</taxon>
        <taxon>Streptosporangiaceae</taxon>
        <taxon>Sphaerisporangium</taxon>
    </lineage>
</organism>
<gene>
    <name evidence="3" type="ORF">GCM10007964_42620</name>
</gene>
<dbReference type="EMBL" id="BMNT01000023">
    <property type="protein sequence ID" value="GGK95760.1"/>
    <property type="molecule type" value="Genomic_DNA"/>
</dbReference>
<proteinExistence type="predicted"/>
<dbReference type="InterPro" id="IPR001279">
    <property type="entry name" value="Metallo-B-lactamas"/>
</dbReference>
<protein>
    <recommendedName>
        <fullName evidence="2">Metallo-beta-lactamase domain-containing protein</fullName>
    </recommendedName>
</protein>
<dbReference type="Gene3D" id="3.60.15.10">
    <property type="entry name" value="Ribonuclease Z/Hydroxyacylglutathione hydrolase-like"/>
    <property type="match status" value="1"/>
</dbReference>
<dbReference type="AlphaFoldDB" id="A0A917R8J5"/>
<dbReference type="InterPro" id="IPR036866">
    <property type="entry name" value="RibonucZ/Hydroxyglut_hydro"/>
</dbReference>
<evidence type="ECO:0000313" key="4">
    <source>
        <dbReference type="Proteomes" id="UP000645217"/>
    </source>
</evidence>
<evidence type="ECO:0000313" key="3">
    <source>
        <dbReference type="EMBL" id="GGK95760.1"/>
    </source>
</evidence>
<dbReference type="Proteomes" id="UP000645217">
    <property type="component" value="Unassembled WGS sequence"/>
</dbReference>
<sequence>MTSRIGPARQACAVTVLGGPTTVIDIGGLRLVADPTFDGPGPKGYLTKLDGPAASEGDLGAVGAALVSHDLHPDNLDERGRAFALAAPVLLTGPVSARRLGPPAVGLAPWTTHVLSRPDGGGSLSIQAVPAVHGPEDGDRDEDGHVNCEVTGFLLSGTDLPTVYVSGDNASLGVVAEMARRVGRVDAAVLFVGAARVPAKERGRPLTLTGERACAAAAVLGAPVVVPAHYDGWAHFSEGRAEIERAFDDAGLASVLRLADHGEWISLR</sequence>
<reference evidence="3" key="2">
    <citation type="submission" date="2020-09" db="EMBL/GenBank/DDBJ databases">
        <authorList>
            <person name="Sun Q."/>
            <person name="Ohkuma M."/>
        </authorList>
    </citation>
    <scope>NUCLEOTIDE SEQUENCE</scope>
    <source>
        <strain evidence="3">JCM 13064</strain>
    </source>
</reference>
<dbReference type="InterPro" id="IPR050114">
    <property type="entry name" value="UPF0173_UPF0282_UlaG_hydrolase"/>
</dbReference>
<dbReference type="PANTHER" id="PTHR43546:SF9">
    <property type="entry name" value="L-ASCORBATE-6-PHOSPHATE LACTONASE ULAG-RELATED"/>
    <property type="match status" value="1"/>
</dbReference>
<evidence type="ECO:0000256" key="1">
    <source>
        <dbReference type="ARBA" id="ARBA00022801"/>
    </source>
</evidence>
<dbReference type="RefSeq" id="WP_189164792.1">
    <property type="nucleotide sequence ID" value="NZ_BMNT01000023.1"/>
</dbReference>
<feature type="domain" description="Metallo-beta-lactamase" evidence="2">
    <location>
        <begin position="52"/>
        <end position="230"/>
    </location>
</feature>
<dbReference type="Pfam" id="PF12706">
    <property type="entry name" value="Lactamase_B_2"/>
    <property type="match status" value="1"/>
</dbReference>
<dbReference type="GO" id="GO:0016787">
    <property type="term" value="F:hydrolase activity"/>
    <property type="evidence" value="ECO:0007669"/>
    <property type="project" value="UniProtKB-KW"/>
</dbReference>
<dbReference type="SUPFAM" id="SSF56281">
    <property type="entry name" value="Metallo-hydrolase/oxidoreductase"/>
    <property type="match status" value="1"/>
</dbReference>
<name>A0A917R8J5_9ACTN</name>